<evidence type="ECO:0000256" key="10">
    <source>
        <dbReference type="ARBA" id="ARBA00023180"/>
    </source>
</evidence>
<organism evidence="12 13">
    <name type="scientific">Entamoeba histolytica</name>
    <dbReference type="NCBI Taxonomy" id="5759"/>
    <lineage>
        <taxon>Eukaryota</taxon>
        <taxon>Amoebozoa</taxon>
        <taxon>Evosea</taxon>
        <taxon>Archamoebae</taxon>
        <taxon>Mastigamoebida</taxon>
        <taxon>Entamoebidae</taxon>
        <taxon>Entamoeba</taxon>
    </lineage>
</organism>
<feature type="transmembrane region" description="Helical" evidence="11">
    <location>
        <begin position="535"/>
        <end position="556"/>
    </location>
</feature>
<keyword evidence="5" id="KW-0808">Transferase</keyword>
<evidence type="ECO:0000256" key="3">
    <source>
        <dbReference type="ARBA" id="ARBA00008695"/>
    </source>
</evidence>
<keyword evidence="8 11" id="KW-1133">Transmembrane helix</keyword>
<evidence type="ECO:0000256" key="8">
    <source>
        <dbReference type="ARBA" id="ARBA00022989"/>
    </source>
</evidence>
<name>A0A5K1UFK5_ENTHI</name>
<dbReference type="SUPFAM" id="SSF53649">
    <property type="entry name" value="Alkaline phosphatase-like"/>
    <property type="match status" value="1"/>
</dbReference>
<dbReference type="PANTHER" id="PTHR23071:SF1">
    <property type="entry name" value="GPI ETHANOLAMINE PHOSPHATE TRANSFERASE 3"/>
    <property type="match status" value="1"/>
</dbReference>
<sequence>MILLQREYIYFIIFVIILQLSAIYLYGTGFLITSIQSQKKSQCNDPLMTNTLYAQSHPPELCWTTPLFKKTALYLVDALRFDFAFSTDYPPLFENITDPNNFRFYHNNMGVFNSLENQYPSRSSKYHFIPDPPTTTAQRVKAMTTGGVPAFIEISTMFNNPAIVEDSLIHQFKENGLRTVFEGDSLWIDLYPTQFNDVSTGPSLDIADLDSVDNICDKALQRHQNESDYDVMISHFLGIDHTGHYYVANHPSMKKKLIEINNILNRSLYSLPEDTLALVFGDHGVTEEGNHGGSTLQELDAGMFVYDNRKSRKGGRKEVEKITQIDIVPTIAIGMGIPIPYSNIGTPIRDIILGREEKLEDIQRYVNALNITTNQIIRYLKEKEGIIRETWISEIEEEIQKVQKEEIQWFENQEKLLELMNEHERISHEIHKQYVEHKSTFKFNYMLAGIIVMIVSLVCGLLFVFGYPQFHFTTLKIIHGFILGMVPALFLRRIYDIGMSKIDQYVFFTSLLGGLSFISNFASQFNTFILSGTRITTTVTFDIIVNIILCFIYGFGQYTDSYIKEEEYTSFYVAEWISIIMFFFALSQRKQGSIKILCYHFLLIILSSCIKLFSFHVISLLLLPIVLYLITHSINISISSICALVYHLIRPYPTSFLGIILPDTIYLLTLISLVMCYKQRLSVIHYLYSLIPLATVILPYSSSTILLLFIGFVYVFKEYEFSESITTFFLFIGIHFFFLSGHAFQFSDIQFNAGFIGIPFYSFFGNGFLVILNTFFFPGIVVLAIAGITQSKVNGTLLYTRSSILVMLFFSYQLLSIMIFTYFVSGHLEIFRIFTPKVCFDAAITVVVDVIVFVVYFILREAKSEH</sequence>
<feature type="transmembrane region" description="Helical" evidence="11">
    <location>
        <begin position="687"/>
        <end position="716"/>
    </location>
</feature>
<comment type="caution">
    <text evidence="12">The sequence shown here is derived from an EMBL/GenBank/DDBJ whole genome shotgun (WGS) entry which is preliminary data.</text>
</comment>
<reference evidence="12 13" key="1">
    <citation type="submission" date="2016-05" db="EMBL/GenBank/DDBJ databases">
        <title>First whole genome sequencing of Entamoeba histolytica HM1:IMSS-clone-6.</title>
        <authorList>
            <person name="Mukherjee Avik.K."/>
            <person name="Izumyama S."/>
            <person name="Nakada-Tsukui K."/>
            <person name="Nozaki T."/>
        </authorList>
    </citation>
    <scope>NUCLEOTIDE SEQUENCE [LARGE SCALE GENOMIC DNA]</scope>
    <source>
        <strain evidence="12 13">HM1:IMSS clone 6</strain>
    </source>
</reference>
<keyword evidence="7" id="KW-0256">Endoplasmic reticulum</keyword>
<feature type="transmembrane region" description="Helical" evidence="11">
    <location>
        <begin position="9"/>
        <end position="32"/>
    </location>
</feature>
<proteinExistence type="inferred from homology"/>
<dbReference type="GO" id="GO:0005789">
    <property type="term" value="C:endoplasmic reticulum membrane"/>
    <property type="evidence" value="ECO:0007669"/>
    <property type="project" value="UniProtKB-SubCell"/>
</dbReference>
<dbReference type="FunFam" id="3.40.720.10:FF:000137">
    <property type="entry name" value="Phosphatidylinositol-glycan biosynthesis class O protein, putative"/>
    <property type="match status" value="1"/>
</dbReference>
<feature type="transmembrane region" description="Helical" evidence="11">
    <location>
        <begin position="728"/>
        <end position="746"/>
    </location>
</feature>
<dbReference type="Proteomes" id="UP000078387">
    <property type="component" value="Unassembled WGS sequence"/>
</dbReference>
<feature type="transmembrane region" description="Helical" evidence="11">
    <location>
        <begin position="507"/>
        <end position="523"/>
    </location>
</feature>
<evidence type="ECO:0000256" key="7">
    <source>
        <dbReference type="ARBA" id="ARBA00022824"/>
    </source>
</evidence>
<evidence type="ECO:0000313" key="12">
    <source>
        <dbReference type="EMBL" id="GAT94946.1"/>
    </source>
</evidence>
<feature type="transmembrane region" description="Helical" evidence="11">
    <location>
        <begin position="842"/>
        <end position="859"/>
    </location>
</feature>
<dbReference type="VEuPathDB" id="AmoebaDB:KM1_240260"/>
<feature type="transmembrane region" description="Helical" evidence="11">
    <location>
        <begin position="443"/>
        <end position="465"/>
    </location>
</feature>
<dbReference type="VEuPathDB" id="AmoebaDB:EHI5A_186460"/>
<evidence type="ECO:0000256" key="6">
    <source>
        <dbReference type="ARBA" id="ARBA00022692"/>
    </source>
</evidence>
<dbReference type="AlphaFoldDB" id="A0A5K1UFK5"/>
<evidence type="ECO:0000256" key="4">
    <source>
        <dbReference type="ARBA" id="ARBA00022502"/>
    </source>
</evidence>
<evidence type="ECO:0000256" key="1">
    <source>
        <dbReference type="ARBA" id="ARBA00004477"/>
    </source>
</evidence>
<dbReference type="InterPro" id="IPR037675">
    <property type="entry name" value="PIG-O_N"/>
</dbReference>
<dbReference type="InterPro" id="IPR039524">
    <property type="entry name" value="PIGO/GPI13"/>
</dbReference>
<dbReference type="GO" id="GO:0051377">
    <property type="term" value="F:mannose-ethanolamine phosphotransferase activity"/>
    <property type="evidence" value="ECO:0007669"/>
    <property type="project" value="InterPro"/>
</dbReference>
<evidence type="ECO:0000256" key="11">
    <source>
        <dbReference type="SAM" id="Phobius"/>
    </source>
</evidence>
<keyword evidence="10" id="KW-0325">Glycoprotein</keyword>
<keyword evidence="6 11" id="KW-0812">Transmembrane</keyword>
<feature type="transmembrane region" description="Helical" evidence="11">
    <location>
        <begin position="568"/>
        <end position="586"/>
    </location>
</feature>
<feature type="transmembrane region" description="Helical" evidence="11">
    <location>
        <begin position="598"/>
        <end position="619"/>
    </location>
</feature>
<feature type="transmembrane region" description="Helical" evidence="11">
    <location>
        <begin position="656"/>
        <end position="675"/>
    </location>
</feature>
<evidence type="ECO:0000256" key="2">
    <source>
        <dbReference type="ARBA" id="ARBA00004687"/>
    </source>
</evidence>
<keyword evidence="9 11" id="KW-0472">Membrane</keyword>
<protein>
    <submittedName>
        <fullName evidence="12">Phosphatidylinositol-glycan biosynthesis class o pr</fullName>
    </submittedName>
</protein>
<evidence type="ECO:0000313" key="13">
    <source>
        <dbReference type="Proteomes" id="UP000078387"/>
    </source>
</evidence>
<dbReference type="InterPro" id="IPR017850">
    <property type="entry name" value="Alkaline_phosphatase_core_sf"/>
</dbReference>
<keyword evidence="4" id="KW-0337">GPI-anchor biosynthesis</keyword>
<feature type="transmembrane region" description="Helical" evidence="11">
    <location>
        <begin position="477"/>
        <end position="495"/>
    </location>
</feature>
<dbReference type="PANTHER" id="PTHR23071">
    <property type="entry name" value="PHOSPHATIDYLINOSITOL GLYCAN"/>
    <property type="match status" value="1"/>
</dbReference>
<dbReference type="VEuPathDB" id="AmoebaDB:EHI_107320"/>
<comment type="pathway">
    <text evidence="2">Glycolipid biosynthesis; glycosylphosphatidylinositol-anchor biosynthesis.</text>
</comment>
<dbReference type="GO" id="GO:0006506">
    <property type="term" value="P:GPI anchor biosynthetic process"/>
    <property type="evidence" value="ECO:0007669"/>
    <property type="project" value="UniProtKB-UniPathway"/>
</dbReference>
<dbReference type="Pfam" id="PF01663">
    <property type="entry name" value="Phosphodiest"/>
    <property type="match status" value="1"/>
</dbReference>
<evidence type="ECO:0000256" key="5">
    <source>
        <dbReference type="ARBA" id="ARBA00022679"/>
    </source>
</evidence>
<dbReference type="EMBL" id="BDEQ01000001">
    <property type="protein sequence ID" value="GAT94946.1"/>
    <property type="molecule type" value="Genomic_DNA"/>
</dbReference>
<dbReference type="InterPro" id="IPR002591">
    <property type="entry name" value="Phosphodiest/P_Trfase"/>
</dbReference>
<comment type="similarity">
    <text evidence="3">Belongs to the PIGG/PIGN/PIGO family. PIGO subfamily.</text>
</comment>
<feature type="transmembrane region" description="Helical" evidence="11">
    <location>
        <begin position="798"/>
        <end position="822"/>
    </location>
</feature>
<dbReference type="Gene3D" id="3.40.720.10">
    <property type="entry name" value="Alkaline Phosphatase, subunit A"/>
    <property type="match status" value="1"/>
</dbReference>
<accession>A0A5K1UFK5</accession>
<dbReference type="UniPathway" id="UPA00196"/>
<feature type="transmembrane region" description="Helical" evidence="11">
    <location>
        <begin position="625"/>
        <end position="649"/>
    </location>
</feature>
<evidence type="ECO:0000256" key="9">
    <source>
        <dbReference type="ARBA" id="ARBA00023136"/>
    </source>
</evidence>
<feature type="transmembrane region" description="Helical" evidence="11">
    <location>
        <begin position="758"/>
        <end position="786"/>
    </location>
</feature>
<dbReference type="CDD" id="cd16023">
    <property type="entry name" value="GPI_EPT_3"/>
    <property type="match status" value="1"/>
</dbReference>
<gene>
    <name evidence="12" type="ORF">CL6EHI_107320</name>
</gene>
<comment type="subcellular location">
    <subcellularLocation>
        <location evidence="1">Endoplasmic reticulum membrane</location>
        <topology evidence="1">Multi-pass membrane protein</topology>
    </subcellularLocation>
</comment>
<dbReference type="OMA" id="DHGMDEN"/>